<dbReference type="Proteomes" id="UP000251402">
    <property type="component" value="Chromosome"/>
</dbReference>
<protein>
    <submittedName>
        <fullName evidence="2">Uncharacterized protein</fullName>
    </submittedName>
</protein>
<organism evidence="2 3">
    <name type="scientific">Mucilaginibacter rubeus</name>
    <dbReference type="NCBI Taxonomy" id="2027860"/>
    <lineage>
        <taxon>Bacteria</taxon>
        <taxon>Pseudomonadati</taxon>
        <taxon>Bacteroidota</taxon>
        <taxon>Sphingobacteriia</taxon>
        <taxon>Sphingobacteriales</taxon>
        <taxon>Sphingobacteriaceae</taxon>
        <taxon>Mucilaginibacter</taxon>
    </lineage>
</organism>
<accession>A0A5C1HV11</accession>
<keyword evidence="3" id="KW-1185">Reference proteome</keyword>
<evidence type="ECO:0000313" key="3">
    <source>
        <dbReference type="Proteomes" id="UP000251402"/>
    </source>
</evidence>
<feature type="transmembrane region" description="Helical" evidence="1">
    <location>
        <begin position="114"/>
        <end position="132"/>
    </location>
</feature>
<evidence type="ECO:0000256" key="1">
    <source>
        <dbReference type="SAM" id="Phobius"/>
    </source>
</evidence>
<keyword evidence="1" id="KW-0812">Transmembrane</keyword>
<gene>
    <name evidence="2" type="ORF">DEO27_006460</name>
</gene>
<dbReference type="EMBL" id="CP043450">
    <property type="protein sequence ID" value="QEM09677.1"/>
    <property type="molecule type" value="Genomic_DNA"/>
</dbReference>
<feature type="transmembrane region" description="Helical" evidence="1">
    <location>
        <begin position="28"/>
        <end position="52"/>
    </location>
</feature>
<proteinExistence type="predicted"/>
<keyword evidence="1" id="KW-0472">Membrane</keyword>
<sequence length="133" mass="15550">MLSIYYKIWVDAITQERAKKGADGNWKAFTIISMSLIQGVNLLTLLFILRFFTDIPILFTIDLTRDKAINAFMAGLLVFFIPFAILNHLLIFYNQRYNKLINLYPSRNSKLYRNYVLISLGIIVIPFIFKTIF</sequence>
<keyword evidence="1" id="KW-1133">Transmembrane helix</keyword>
<dbReference type="RefSeq" id="WP_112571974.1">
    <property type="nucleotide sequence ID" value="NZ_CP043450.1"/>
</dbReference>
<feature type="transmembrane region" description="Helical" evidence="1">
    <location>
        <begin position="72"/>
        <end position="93"/>
    </location>
</feature>
<name>A0A5C1HV11_9SPHI</name>
<dbReference type="AlphaFoldDB" id="A0A5C1HV11"/>
<evidence type="ECO:0000313" key="2">
    <source>
        <dbReference type="EMBL" id="QEM09677.1"/>
    </source>
</evidence>
<dbReference type="KEGG" id="mrub:DEO27_006460"/>
<reference evidence="2" key="1">
    <citation type="submission" date="2019-08" db="EMBL/GenBank/DDBJ databases">
        <title>Comparative genome analysis confer to the adaptation heavy metal polluted environment.</title>
        <authorList>
            <person name="Li Y."/>
        </authorList>
    </citation>
    <scope>NUCLEOTIDE SEQUENCE [LARGE SCALE GENOMIC DNA]</scope>
    <source>
        <strain evidence="2">P1</strain>
    </source>
</reference>
<dbReference type="OrthoDB" id="798301at2"/>